<keyword evidence="1" id="KW-0175">Coiled coil</keyword>
<comment type="caution">
    <text evidence="3">The sequence shown here is derived from an EMBL/GenBank/DDBJ whole genome shotgun (WGS) entry which is preliminary data.</text>
</comment>
<dbReference type="InterPro" id="IPR038077">
    <property type="entry name" value="Troponin_sf"/>
</dbReference>
<organism evidence="3">
    <name type="scientific">Tanacetum cinerariifolium</name>
    <name type="common">Dalmatian daisy</name>
    <name type="synonym">Chrysanthemum cinerariifolium</name>
    <dbReference type="NCBI Taxonomy" id="118510"/>
    <lineage>
        <taxon>Eukaryota</taxon>
        <taxon>Viridiplantae</taxon>
        <taxon>Streptophyta</taxon>
        <taxon>Embryophyta</taxon>
        <taxon>Tracheophyta</taxon>
        <taxon>Spermatophyta</taxon>
        <taxon>Magnoliopsida</taxon>
        <taxon>eudicotyledons</taxon>
        <taxon>Gunneridae</taxon>
        <taxon>Pentapetalae</taxon>
        <taxon>asterids</taxon>
        <taxon>campanulids</taxon>
        <taxon>Asterales</taxon>
        <taxon>Asteraceae</taxon>
        <taxon>Asteroideae</taxon>
        <taxon>Anthemideae</taxon>
        <taxon>Anthemidinae</taxon>
        <taxon>Tanacetum</taxon>
    </lineage>
</organism>
<evidence type="ECO:0000256" key="1">
    <source>
        <dbReference type="SAM" id="Coils"/>
    </source>
</evidence>
<name>A0A6L2LHB2_TANCI</name>
<dbReference type="PANTHER" id="PTHR11439">
    <property type="entry name" value="GAG-POL-RELATED RETROTRANSPOSON"/>
    <property type="match status" value="1"/>
</dbReference>
<accession>A0A6L2LHB2</accession>
<dbReference type="EMBL" id="BKCJ010004464">
    <property type="protein sequence ID" value="GEU61196.1"/>
    <property type="molecule type" value="Genomic_DNA"/>
</dbReference>
<feature type="region of interest" description="Disordered" evidence="2">
    <location>
        <begin position="132"/>
        <end position="168"/>
    </location>
</feature>
<dbReference type="PANTHER" id="PTHR11439:SF495">
    <property type="entry name" value="REVERSE TRANSCRIPTASE, RNA-DEPENDENT DNA POLYMERASE-RELATED"/>
    <property type="match status" value="1"/>
</dbReference>
<evidence type="ECO:0000256" key="2">
    <source>
        <dbReference type="SAM" id="MobiDB-lite"/>
    </source>
</evidence>
<feature type="coiled-coil region" evidence="1">
    <location>
        <begin position="260"/>
        <end position="287"/>
    </location>
</feature>
<reference evidence="3" key="1">
    <citation type="journal article" date="2019" name="Sci. Rep.">
        <title>Draft genome of Tanacetum cinerariifolium, the natural source of mosquito coil.</title>
        <authorList>
            <person name="Yamashiro T."/>
            <person name="Shiraishi A."/>
            <person name="Satake H."/>
            <person name="Nakayama K."/>
        </authorList>
    </citation>
    <scope>NUCLEOTIDE SEQUENCE</scope>
</reference>
<dbReference type="SUPFAM" id="SSF90250">
    <property type="entry name" value="Troponin coil-coiled subunits"/>
    <property type="match status" value="1"/>
</dbReference>
<protein>
    <submittedName>
        <fullName evidence="3">Putative ribonuclease H-like domain-containing protein</fullName>
    </submittedName>
</protein>
<sequence length="835" mass="95880">METQNPLLKEEDGEEVDAHMYRSMIGSLMYLTSSRPDIMFSVCACVRYQVNPKVSHLYAVKRIFRYLKGQLKFRLWYPKDSPFDLVAYNDSDYDGESLKRKSTTGGMTYYCQLKVNAARHNLQLLAIPADPQHTPTLLQPSSSQPQKTQKPKKAKRKDTQVPQRSGPIESVADEAVYKELDDRLVRLATTASSLEAGHDSEAMRDTIAQTSSERMSKLSNDSLLTRDNTLQSDEDRLKLNELMELCTTLQSRVFDLEKTKTTQALEIDSLKRRVKKLEKKQRSRTHKLKRLYKVGLTARVESSDNEQSLGEDASKQERISDIDANEKVGVAQVQVSTAATTATISIDEVTLAQALAELKHTKPKAKAKGIVFHEPEESTTITKPKSQDKGKAIMIEEHVKLKKKDQIMLDEEVALKLQAELQAKFDKEEQRLAKESAKKEQEVNSALIKEYNDIQAKINVDYLLAQRLQIEEQQKLIKAEKATLFMQFLVKKRKFFVAKAAEEKRNKPPTQAQQRKIMFTYLQNMEGKKLKDLKNNLERAGTELEQESSKKQKIDYDKETAELNQLVKIILDEEGVAIDAIPLAVKPPSIVDWKIHKEAKKSYYKIIRVDGSSKIYLVFSYMLKSFNREDVKTLWRLVKVKHGSTWPEDDYERVLWGDLKTPYEIWHEKAPKLSHLRFGVETMGYYFYYPLENNNFVARNAEFFENNLMVQEASGSHGLLVESESDVRLELIQEDDTQPSKNTSKKHDEIVPTEVDPQNVKIPFCRSARIPQAPNRYGFYVDVEEYELGDLNEPPNYMVALSDPESDKWLEAINTKMQSMKDNQVWVLVDLPPNG</sequence>
<gene>
    <name evidence="3" type="ORF">Tci_033174</name>
</gene>
<proteinExistence type="predicted"/>
<feature type="compositionally biased region" description="Low complexity" evidence="2">
    <location>
        <begin position="134"/>
        <end position="148"/>
    </location>
</feature>
<dbReference type="AlphaFoldDB" id="A0A6L2LHB2"/>
<evidence type="ECO:0000313" key="3">
    <source>
        <dbReference type="EMBL" id="GEU61196.1"/>
    </source>
</evidence>